<proteinExistence type="predicted"/>
<evidence type="ECO:0000313" key="1">
    <source>
        <dbReference type="EMBL" id="KAF4410437.1"/>
    </source>
</evidence>
<gene>
    <name evidence="1" type="ORF">GCU69_03810</name>
</gene>
<dbReference type="RefSeq" id="WP_098753313.1">
    <property type="nucleotide sequence ID" value="NZ_WHPN01000076.1"/>
</dbReference>
<sequence>MATVESWDYAVVRNAVPPGGAFVKGWGPHPFRDTAVLATPYTFHGNPSVTHVIAVEESRTLLKPDGNYYYRVHMRNRGPDPLSDYFITLAVID</sequence>
<dbReference type="EMBL" id="WHPN01000076">
    <property type="protein sequence ID" value="KAF4410437.1"/>
    <property type="molecule type" value="Genomic_DNA"/>
</dbReference>
<comment type="caution">
    <text evidence="1">The sequence shown here is derived from an EMBL/GenBank/DDBJ whole genome shotgun (WGS) entry which is preliminary data.</text>
</comment>
<name>A0ABQ7FS27_9ACTN</name>
<accession>A0ABQ7FS27</accession>
<dbReference type="Proteomes" id="UP000621266">
    <property type="component" value="Unassembled WGS sequence"/>
</dbReference>
<evidence type="ECO:0000313" key="2">
    <source>
        <dbReference type="Proteomes" id="UP000621266"/>
    </source>
</evidence>
<reference evidence="1 2" key="1">
    <citation type="submission" date="2019-10" db="EMBL/GenBank/DDBJ databases">
        <title>Streptomyces tenebrisbrunneis sp.nov., an endogenous actinomycete isolated from of Lycium ruthenicum.</title>
        <authorList>
            <person name="Ma L."/>
        </authorList>
    </citation>
    <scope>NUCLEOTIDE SEQUENCE [LARGE SCALE GENOMIC DNA]</scope>
    <source>
        <strain evidence="1 2">TRM 66187</strain>
    </source>
</reference>
<organism evidence="1 2">
    <name type="scientific">Streptomyces lycii</name>
    <dbReference type="NCBI Taxonomy" id="2654337"/>
    <lineage>
        <taxon>Bacteria</taxon>
        <taxon>Bacillati</taxon>
        <taxon>Actinomycetota</taxon>
        <taxon>Actinomycetes</taxon>
        <taxon>Kitasatosporales</taxon>
        <taxon>Streptomycetaceae</taxon>
        <taxon>Streptomyces</taxon>
    </lineage>
</organism>
<protein>
    <submittedName>
        <fullName evidence="1">Uncharacterized protein</fullName>
    </submittedName>
</protein>
<keyword evidence="2" id="KW-1185">Reference proteome</keyword>